<keyword evidence="4 9" id="KW-0999">Mitochondrion inner membrane</keyword>
<dbReference type="GO" id="GO:0030943">
    <property type="term" value="F:mitochondrion targeting sequence binding"/>
    <property type="evidence" value="ECO:0007669"/>
    <property type="project" value="TreeGrafter"/>
</dbReference>
<dbReference type="PANTHER" id="PTHR14110">
    <property type="entry name" value="MITOCHONDRIAL IMPORT INNER MEMBRANE TRANSLOCASE SUBUNIT TIM22"/>
    <property type="match status" value="1"/>
</dbReference>
<dbReference type="PANTHER" id="PTHR14110:SF0">
    <property type="entry name" value="MITOCHONDRIAL IMPORT INNER MEMBRANE TRANSLOCASE SUBUNIT TIM22"/>
    <property type="match status" value="1"/>
</dbReference>
<protein>
    <recommendedName>
        <fullName evidence="9">Mitochondrial import inner membrane translocase subunit TIM22</fullName>
    </recommendedName>
</protein>
<dbReference type="RefSeq" id="XP_033363604.1">
    <property type="nucleotide sequence ID" value="XM_033507713.1"/>
</dbReference>
<dbReference type="KEGG" id="bvk:117241707"/>
<comment type="similarity">
    <text evidence="2 9">Belongs to the Tim17/Tim22/Tim23 family.</text>
</comment>
<name>A0A6J3LIC8_9HYME</name>
<keyword evidence="6 9" id="KW-0496">Mitochondrion</keyword>
<dbReference type="GeneID" id="117241707"/>
<gene>
    <name evidence="12" type="primary">LOC117241707</name>
</gene>
<feature type="transmembrane region" description="Helical" evidence="9">
    <location>
        <begin position="172"/>
        <end position="191"/>
    </location>
</feature>
<dbReference type="Proteomes" id="UP000504631">
    <property type="component" value="Unplaced"/>
</dbReference>
<comment type="function">
    <text evidence="8 9">Essential core component of the TIM22 complex, a complex that mediates the import and insertion of multi-pass transmembrane proteins into the mitochondrial inner membrane. In the TIM22 complex, it constitutes the voltage-activated and signal-gated channel. Forms a twin-pore translocase that uses the membrane potential as external driving force in 2 voltage-dependent steps.</text>
</comment>
<comment type="subunit">
    <text evidence="9">Component of the TIM22 complex.</text>
</comment>
<dbReference type="InterPro" id="IPR039175">
    <property type="entry name" value="TIM22"/>
</dbReference>
<evidence type="ECO:0000256" key="1">
    <source>
        <dbReference type="ARBA" id="ARBA00004448"/>
    </source>
</evidence>
<reference evidence="12" key="1">
    <citation type="submission" date="2025-08" db="UniProtKB">
        <authorList>
            <consortium name="RefSeq"/>
        </authorList>
    </citation>
    <scope>IDENTIFICATION</scope>
    <source>
        <tissue evidence="12">Muscle</tissue>
    </source>
</reference>
<evidence type="ECO:0000256" key="7">
    <source>
        <dbReference type="ARBA" id="ARBA00023136"/>
    </source>
</evidence>
<evidence type="ECO:0000256" key="2">
    <source>
        <dbReference type="ARBA" id="ARBA00008444"/>
    </source>
</evidence>
<accession>A0A6J3LIC8</accession>
<evidence type="ECO:0000256" key="5">
    <source>
        <dbReference type="ARBA" id="ARBA00022989"/>
    </source>
</evidence>
<evidence type="ECO:0000256" key="6">
    <source>
        <dbReference type="ARBA" id="ARBA00023128"/>
    </source>
</evidence>
<keyword evidence="9" id="KW-0813">Transport</keyword>
<organism evidence="11 12">
    <name type="scientific">Bombus vosnesenskii</name>
    <dbReference type="NCBI Taxonomy" id="207650"/>
    <lineage>
        <taxon>Eukaryota</taxon>
        <taxon>Metazoa</taxon>
        <taxon>Ecdysozoa</taxon>
        <taxon>Arthropoda</taxon>
        <taxon>Hexapoda</taxon>
        <taxon>Insecta</taxon>
        <taxon>Pterygota</taxon>
        <taxon>Neoptera</taxon>
        <taxon>Endopterygota</taxon>
        <taxon>Hymenoptera</taxon>
        <taxon>Apocrita</taxon>
        <taxon>Aculeata</taxon>
        <taxon>Apoidea</taxon>
        <taxon>Anthophila</taxon>
        <taxon>Apidae</taxon>
        <taxon>Bombus</taxon>
        <taxon>Pyrobombus</taxon>
    </lineage>
</organism>
<proteinExistence type="inferred from homology"/>
<keyword evidence="9" id="KW-0653">Protein transport</keyword>
<evidence type="ECO:0000256" key="9">
    <source>
        <dbReference type="RuleBase" id="RU367038"/>
    </source>
</evidence>
<comment type="subcellular location">
    <subcellularLocation>
        <location evidence="1 9">Mitochondrion inner membrane</location>
        <topology evidence="1 9">Multi-pass membrane protein</topology>
    </subcellularLocation>
</comment>
<dbReference type="GO" id="GO:0008320">
    <property type="term" value="F:protein transmembrane transporter activity"/>
    <property type="evidence" value="ECO:0007669"/>
    <property type="project" value="UniProtKB-UniRule"/>
</dbReference>
<feature type="compositionally biased region" description="Low complexity" evidence="10">
    <location>
        <begin position="10"/>
        <end position="20"/>
    </location>
</feature>
<keyword evidence="3 9" id="KW-0812">Transmembrane</keyword>
<keyword evidence="5 9" id="KW-1133">Transmembrane helix</keyword>
<evidence type="ECO:0000313" key="12">
    <source>
        <dbReference type="RefSeq" id="XP_033363604.1"/>
    </source>
</evidence>
<dbReference type="Pfam" id="PF02466">
    <property type="entry name" value="Tim17"/>
    <property type="match status" value="1"/>
</dbReference>
<evidence type="ECO:0000256" key="10">
    <source>
        <dbReference type="SAM" id="MobiDB-lite"/>
    </source>
</evidence>
<feature type="transmembrane region" description="Helical" evidence="9">
    <location>
        <begin position="80"/>
        <end position="103"/>
    </location>
</feature>
<keyword evidence="7 9" id="KW-0472">Membrane</keyword>
<feature type="transmembrane region" description="Helical" evidence="9">
    <location>
        <begin position="123"/>
        <end position="141"/>
    </location>
</feature>
<dbReference type="AlphaFoldDB" id="A0A6J3LIC8"/>
<dbReference type="GO" id="GO:0042721">
    <property type="term" value="C:TIM22 mitochondrial import inner membrane insertion complex"/>
    <property type="evidence" value="ECO:0007669"/>
    <property type="project" value="UniProtKB-UniRule"/>
</dbReference>
<keyword evidence="11" id="KW-1185">Reference proteome</keyword>
<keyword evidence="9" id="KW-0811">Translocation</keyword>
<sequence>MEKNMFNINSSKSSSQSLEISENRMGNDMNLDNIALYLIGTKERFRENIIIPRTVGPVQLKTDLQGVMDSCIGKSIVSSIIGYGIGAAMGLFTFSLFPSAASIEKQQTVREVFIEMKTTTLSHAKSFAVFGFACVAIGCAIESYTGKSNLKIEACAGGLAGGITGLRAGAKAGLLGAASGAAFLTVATYYMHKY</sequence>
<evidence type="ECO:0000256" key="3">
    <source>
        <dbReference type="ARBA" id="ARBA00022692"/>
    </source>
</evidence>
<feature type="region of interest" description="Disordered" evidence="10">
    <location>
        <begin position="1"/>
        <end position="20"/>
    </location>
</feature>
<evidence type="ECO:0000256" key="4">
    <source>
        <dbReference type="ARBA" id="ARBA00022792"/>
    </source>
</evidence>
<evidence type="ECO:0000313" key="11">
    <source>
        <dbReference type="Proteomes" id="UP000504631"/>
    </source>
</evidence>
<dbReference type="GO" id="GO:0045039">
    <property type="term" value="P:protein insertion into mitochondrial inner membrane"/>
    <property type="evidence" value="ECO:0007669"/>
    <property type="project" value="UniProtKB-UniRule"/>
</dbReference>
<evidence type="ECO:0000256" key="8">
    <source>
        <dbReference type="ARBA" id="ARBA00024713"/>
    </source>
</evidence>